<dbReference type="SUPFAM" id="SSF46458">
    <property type="entry name" value="Globin-like"/>
    <property type="match status" value="1"/>
</dbReference>
<reference evidence="1" key="1">
    <citation type="journal article" date="2014" name="Int. J. Syst. Evol. Microbiol.">
        <title>Complete genome sequence of Corynebacterium casei LMG S-19264T (=DSM 44701T), isolated from a smear-ripened cheese.</title>
        <authorList>
            <consortium name="US DOE Joint Genome Institute (JGI-PGF)"/>
            <person name="Walter F."/>
            <person name="Albersmeier A."/>
            <person name="Kalinowski J."/>
            <person name="Ruckert C."/>
        </authorList>
    </citation>
    <scope>NUCLEOTIDE SEQUENCE</scope>
    <source>
        <strain evidence="1">KCTC 12368</strain>
    </source>
</reference>
<organism evidence="1 2">
    <name type="scientific">Echinicola pacifica</name>
    <dbReference type="NCBI Taxonomy" id="346377"/>
    <lineage>
        <taxon>Bacteria</taxon>
        <taxon>Pseudomonadati</taxon>
        <taxon>Bacteroidota</taxon>
        <taxon>Cytophagia</taxon>
        <taxon>Cytophagales</taxon>
        <taxon>Cyclobacteriaceae</taxon>
        <taxon>Echinicola</taxon>
    </lineage>
</organism>
<dbReference type="CDD" id="cd08916">
    <property type="entry name" value="TrHb3_P"/>
    <property type="match status" value="1"/>
</dbReference>
<dbReference type="GO" id="GO:0019825">
    <property type="term" value="F:oxygen binding"/>
    <property type="evidence" value="ECO:0007669"/>
    <property type="project" value="InterPro"/>
</dbReference>
<comment type="caution">
    <text evidence="1">The sequence shown here is derived from an EMBL/GenBank/DDBJ whole genome shotgun (WGS) entry which is preliminary data.</text>
</comment>
<dbReference type="InterPro" id="IPR012292">
    <property type="entry name" value="Globin/Proto"/>
</dbReference>
<proteinExistence type="predicted"/>
<evidence type="ECO:0000313" key="1">
    <source>
        <dbReference type="EMBL" id="GGZ17295.1"/>
    </source>
</evidence>
<dbReference type="InterPro" id="IPR009050">
    <property type="entry name" value="Globin-like_sf"/>
</dbReference>
<evidence type="ECO:0008006" key="3">
    <source>
        <dbReference type="Google" id="ProtNLM"/>
    </source>
</evidence>
<reference evidence="1" key="2">
    <citation type="submission" date="2020-09" db="EMBL/GenBank/DDBJ databases">
        <authorList>
            <person name="Sun Q."/>
            <person name="Kim S."/>
        </authorList>
    </citation>
    <scope>NUCLEOTIDE SEQUENCE</scope>
    <source>
        <strain evidence="1">KCTC 12368</strain>
    </source>
</reference>
<dbReference type="EMBL" id="BMWX01000001">
    <property type="protein sequence ID" value="GGZ17295.1"/>
    <property type="molecule type" value="Genomic_DNA"/>
</dbReference>
<dbReference type="RefSeq" id="WP_018474011.1">
    <property type="nucleotide sequence ID" value="NZ_BMWX01000001.1"/>
</dbReference>
<sequence>MKSDIQNREDIETLVHTFYGQVRQHPRLGPIFNGIITNWPEHLERLCDFWEMILFQSGPGKNKFNPMKAHKMVDQQVGNTIDQVHFGNWLELWFSTLDQLFEGKVAHHAKEHARNMAGILFMRIYESRSEDRPSD</sequence>
<dbReference type="AlphaFoldDB" id="A0A918PNI2"/>
<protein>
    <recommendedName>
        <fullName evidence="3">Hemoglobin</fullName>
    </recommendedName>
</protein>
<evidence type="ECO:0000313" key="2">
    <source>
        <dbReference type="Proteomes" id="UP000619457"/>
    </source>
</evidence>
<gene>
    <name evidence="1" type="ORF">GCM10007049_07180</name>
</gene>
<dbReference type="GO" id="GO:0020037">
    <property type="term" value="F:heme binding"/>
    <property type="evidence" value="ECO:0007669"/>
    <property type="project" value="InterPro"/>
</dbReference>
<name>A0A918PNI2_9BACT</name>
<accession>A0A918PNI2</accession>
<keyword evidence="2" id="KW-1185">Reference proteome</keyword>
<dbReference type="Gene3D" id="1.10.490.10">
    <property type="entry name" value="Globins"/>
    <property type="match status" value="1"/>
</dbReference>
<dbReference type="Proteomes" id="UP000619457">
    <property type="component" value="Unassembled WGS sequence"/>
</dbReference>